<dbReference type="InterPro" id="IPR001296">
    <property type="entry name" value="Glyco_trans_1"/>
</dbReference>
<protein>
    <submittedName>
        <fullName evidence="2">Glycosyltransferase</fullName>
    </submittedName>
</protein>
<dbReference type="Gene3D" id="3.40.50.2000">
    <property type="entry name" value="Glycogen Phosphorylase B"/>
    <property type="match status" value="1"/>
</dbReference>
<dbReference type="Pfam" id="PF00534">
    <property type="entry name" value="Glycos_transf_1"/>
    <property type="match status" value="1"/>
</dbReference>
<gene>
    <name evidence="2" type="ORF">P3W24_14975</name>
</gene>
<dbReference type="Proteomes" id="UP001528850">
    <property type="component" value="Unassembled WGS sequence"/>
</dbReference>
<evidence type="ECO:0000313" key="2">
    <source>
        <dbReference type="EMBL" id="MDF4026276.1"/>
    </source>
</evidence>
<sequence>MARVHLLAWDNQRGLSHDIAVVEGALRERGHEVTVSRLGSRRYDGAWRLRGMRVRMRLASWLTLGRKPARFDINLSLEHVRPAAFGLARIDLLMPNPEWVSGRSLRYLTRYDALLTKTHEATRLFEARGLRAIEVGFRSPDRYDPSVARQPRTFLHAAGSSQLKGTATLVAVWKRHPEWPLLTVLRAGAPGEDDGGAANLRIVRERLSDAEVRHLQNASPFHLCLSQTEGWGHYLVEAMSCGAVVMTCDGAPMNQMIDDTRGILVAAREGEPHNLARTWHVDETALERAVERAIAMGEGERATLGHHARSWYLANQMAFPARIGASLDALLADGRRVVDGDTGRHPR</sequence>
<comment type="caution">
    <text evidence="2">The sequence shown here is derived from an EMBL/GenBank/DDBJ whole genome shotgun (WGS) entry which is preliminary data.</text>
</comment>
<reference evidence="2 3" key="1">
    <citation type="journal article" date="2024" name="Curr. Microbiol.">
        <title>Luteibacter sahnii sp. nov., A Novel Yellow-Colored Xanthomonadin Pigment Producing Probiotic Bacterium from Healthy Rice Seed Microbiome.</title>
        <authorList>
            <person name="Jaiswal G."/>
            <person name="Rana R."/>
            <person name="Nayak P.K."/>
            <person name="Chouhan R."/>
            <person name="Gandhi S.G."/>
            <person name="Patel H.K."/>
            <person name="Patil P.B."/>
        </authorList>
    </citation>
    <scope>NUCLEOTIDE SEQUENCE [LARGE SCALE GENOMIC DNA]</scope>
    <source>
        <strain evidence="2 3">PPL201</strain>
    </source>
</reference>
<name>A0ABT6BDW4_9GAMM</name>
<feature type="domain" description="Glycosyl transferase family 1" evidence="1">
    <location>
        <begin position="206"/>
        <end position="268"/>
    </location>
</feature>
<dbReference type="EMBL" id="JARJJS010000004">
    <property type="protein sequence ID" value="MDF4026276.1"/>
    <property type="molecule type" value="Genomic_DNA"/>
</dbReference>
<evidence type="ECO:0000313" key="3">
    <source>
        <dbReference type="Proteomes" id="UP001528850"/>
    </source>
</evidence>
<evidence type="ECO:0000259" key="1">
    <source>
        <dbReference type="Pfam" id="PF00534"/>
    </source>
</evidence>
<proteinExistence type="predicted"/>
<organism evidence="2 3">
    <name type="scientific">Luteibacter sahnii</name>
    <dbReference type="NCBI Taxonomy" id="3021977"/>
    <lineage>
        <taxon>Bacteria</taxon>
        <taxon>Pseudomonadati</taxon>
        <taxon>Pseudomonadota</taxon>
        <taxon>Gammaproteobacteria</taxon>
        <taxon>Lysobacterales</taxon>
        <taxon>Rhodanobacteraceae</taxon>
        <taxon>Luteibacter</taxon>
    </lineage>
</organism>
<dbReference type="SUPFAM" id="SSF53756">
    <property type="entry name" value="UDP-Glycosyltransferase/glycogen phosphorylase"/>
    <property type="match status" value="1"/>
</dbReference>
<keyword evidence="3" id="KW-1185">Reference proteome</keyword>
<accession>A0ABT6BDW4</accession>